<accession>A0A409Y497</accession>
<dbReference type="OrthoDB" id="2679630at2759"/>
<dbReference type="PROSITE" id="PS50294">
    <property type="entry name" value="WD_REPEATS_REGION"/>
    <property type="match status" value="1"/>
</dbReference>
<name>A0A409Y497_9AGAR</name>
<dbReference type="InterPro" id="IPR015943">
    <property type="entry name" value="WD40/YVTN_repeat-like_dom_sf"/>
</dbReference>
<keyword evidence="4" id="KW-0472">Membrane</keyword>
<reference evidence="5 6" key="1">
    <citation type="journal article" date="2018" name="Evol. Lett.">
        <title>Horizontal gene cluster transfer increased hallucinogenic mushroom diversity.</title>
        <authorList>
            <person name="Reynolds H.T."/>
            <person name="Vijayakumar V."/>
            <person name="Gluck-Thaler E."/>
            <person name="Korotkin H.B."/>
            <person name="Matheny P.B."/>
            <person name="Slot J.C."/>
        </authorList>
    </citation>
    <scope>NUCLEOTIDE SEQUENCE [LARGE SCALE GENOMIC DNA]</scope>
    <source>
        <strain evidence="5 6">SRW20</strain>
    </source>
</reference>
<evidence type="ECO:0000256" key="1">
    <source>
        <dbReference type="ARBA" id="ARBA00022574"/>
    </source>
</evidence>
<keyword evidence="4" id="KW-1133">Transmembrane helix</keyword>
<evidence type="ECO:0000313" key="6">
    <source>
        <dbReference type="Proteomes" id="UP000284706"/>
    </source>
</evidence>
<dbReference type="STRING" id="231916.A0A409Y497"/>
<feature type="transmembrane region" description="Helical" evidence="4">
    <location>
        <begin position="218"/>
        <end position="237"/>
    </location>
</feature>
<dbReference type="InParanoid" id="A0A409Y497"/>
<comment type="caution">
    <text evidence="5">The sequence shown here is derived from an EMBL/GenBank/DDBJ whole genome shotgun (WGS) entry which is preliminary data.</text>
</comment>
<dbReference type="Proteomes" id="UP000284706">
    <property type="component" value="Unassembled WGS sequence"/>
</dbReference>
<dbReference type="SMART" id="SM00320">
    <property type="entry name" value="WD40"/>
    <property type="match status" value="2"/>
</dbReference>
<dbReference type="InterPro" id="IPR001680">
    <property type="entry name" value="WD40_rpt"/>
</dbReference>
<dbReference type="SUPFAM" id="SSF50978">
    <property type="entry name" value="WD40 repeat-like"/>
    <property type="match status" value="1"/>
</dbReference>
<dbReference type="PROSITE" id="PS50082">
    <property type="entry name" value="WD_REPEATS_2"/>
    <property type="match status" value="1"/>
</dbReference>
<feature type="non-terminal residue" evidence="5">
    <location>
        <position position="1"/>
    </location>
</feature>
<gene>
    <name evidence="5" type="ORF">CVT26_012801</name>
</gene>
<protein>
    <submittedName>
        <fullName evidence="5">Uncharacterized protein</fullName>
    </submittedName>
</protein>
<dbReference type="Gene3D" id="2.130.10.10">
    <property type="entry name" value="YVTN repeat-like/Quinoprotein amine dehydrogenase"/>
    <property type="match status" value="1"/>
</dbReference>
<dbReference type="PANTHER" id="PTHR19848:SF8">
    <property type="entry name" value="F-BOX AND WD REPEAT DOMAIN CONTAINING 7"/>
    <property type="match status" value="1"/>
</dbReference>
<dbReference type="PANTHER" id="PTHR19848">
    <property type="entry name" value="WD40 REPEAT PROTEIN"/>
    <property type="match status" value="1"/>
</dbReference>
<dbReference type="InterPro" id="IPR019775">
    <property type="entry name" value="WD40_repeat_CS"/>
</dbReference>
<keyword evidence="1 3" id="KW-0853">WD repeat</keyword>
<evidence type="ECO:0000256" key="2">
    <source>
        <dbReference type="ARBA" id="ARBA00022737"/>
    </source>
</evidence>
<proteinExistence type="predicted"/>
<evidence type="ECO:0000256" key="4">
    <source>
        <dbReference type="SAM" id="Phobius"/>
    </source>
</evidence>
<organism evidence="5 6">
    <name type="scientific">Gymnopilus dilepis</name>
    <dbReference type="NCBI Taxonomy" id="231916"/>
    <lineage>
        <taxon>Eukaryota</taxon>
        <taxon>Fungi</taxon>
        <taxon>Dikarya</taxon>
        <taxon>Basidiomycota</taxon>
        <taxon>Agaricomycotina</taxon>
        <taxon>Agaricomycetes</taxon>
        <taxon>Agaricomycetidae</taxon>
        <taxon>Agaricales</taxon>
        <taxon>Agaricineae</taxon>
        <taxon>Hymenogastraceae</taxon>
        <taxon>Gymnopilus</taxon>
    </lineage>
</organism>
<sequence>DIISGRCKWVLLGHLEKVTKLRLNSSKVCSASDDKTIRVWDIETGECLHILQSSSSSSFLDLCPSSTYLTSLTNEALEIWDINSGQQTAYMDAPKPLSGLVVRKTLHVDDQKAVVGYQVDHGDYKYSGFMLWNTQSGNLFGNYTLKVGKWTPSVWDFYSESGPRFCIALVQRRDDAYHLEVLDFGVDDGIHSDNSGRPRRQDEEDPWPLEQSTKWHRMSIAGCGILYYVLVASVLYFSS</sequence>
<feature type="repeat" description="WD" evidence="3">
    <location>
        <begin position="11"/>
        <end position="50"/>
    </location>
</feature>
<dbReference type="AlphaFoldDB" id="A0A409Y497"/>
<evidence type="ECO:0000256" key="3">
    <source>
        <dbReference type="PROSITE-ProRule" id="PRU00221"/>
    </source>
</evidence>
<dbReference type="EMBL" id="NHYE01001198">
    <property type="protein sequence ID" value="PPQ97771.1"/>
    <property type="molecule type" value="Genomic_DNA"/>
</dbReference>
<dbReference type="InterPro" id="IPR036322">
    <property type="entry name" value="WD40_repeat_dom_sf"/>
</dbReference>
<keyword evidence="4" id="KW-0812">Transmembrane</keyword>
<keyword evidence="2" id="KW-0677">Repeat</keyword>
<evidence type="ECO:0000313" key="5">
    <source>
        <dbReference type="EMBL" id="PPQ97771.1"/>
    </source>
</evidence>
<dbReference type="PROSITE" id="PS00678">
    <property type="entry name" value="WD_REPEATS_1"/>
    <property type="match status" value="1"/>
</dbReference>
<keyword evidence="6" id="KW-1185">Reference proteome</keyword>